<organism evidence="2">
    <name type="scientific">Cellulosimicrobium sp. ES-005</name>
    <dbReference type="NCBI Taxonomy" id="3163031"/>
    <lineage>
        <taxon>Bacteria</taxon>
        <taxon>Bacillati</taxon>
        <taxon>Actinomycetota</taxon>
        <taxon>Actinomycetes</taxon>
        <taxon>Micrococcales</taxon>
        <taxon>Promicromonosporaceae</taxon>
        <taxon>Cellulosimicrobium</taxon>
    </lineage>
</organism>
<name>A0AAU8FZH5_9MICO</name>
<protein>
    <submittedName>
        <fullName evidence="2">Uncharacterized protein</fullName>
    </submittedName>
</protein>
<evidence type="ECO:0000313" key="2">
    <source>
        <dbReference type="EMBL" id="XCH29321.1"/>
    </source>
</evidence>
<proteinExistence type="predicted"/>
<gene>
    <name evidence="2" type="ORF">ABRQ22_17310</name>
</gene>
<accession>A0AAU8FZH5</accession>
<reference evidence="2" key="1">
    <citation type="submission" date="2024-06" db="EMBL/GenBank/DDBJ databases">
        <title>Complete genome sequence of the cellulolytic actinobacterium, Cellulosimicrobium ES-005.</title>
        <authorList>
            <person name="Matthews C.T."/>
            <person name="Underwood K.D."/>
            <person name="Ghanchi K.M."/>
            <person name="Fields S.D."/>
            <person name="Gardner S.G."/>
        </authorList>
    </citation>
    <scope>NUCLEOTIDE SEQUENCE</scope>
    <source>
        <strain evidence="2">ES-005</strain>
    </source>
</reference>
<sequence>MDNLVALAARDDLLAIVAAWPALQARLEPSGSSTGGASHPAPGSRPPIDLHVSDLMHEIETEARALGRILLEETDDWQPDTSEMPGLLRSVALRFGHFTHGDDEKTAYDFLDIAHEFRRKVALALERPEPARWMGPCIVPECDGELRLFGHRVDTTCPECGNVAGLLEVRKHLHAALKDRLMTRGELVSALFVLGIEVKPKTLDKWVERGRLEKAVEDPDLYRLEDALRLAERGKVAA</sequence>
<dbReference type="RefSeq" id="WP_353707619.1">
    <property type="nucleotide sequence ID" value="NZ_CP159290.1"/>
</dbReference>
<dbReference type="AlphaFoldDB" id="A0AAU8FZH5"/>
<feature type="region of interest" description="Disordered" evidence="1">
    <location>
        <begin position="28"/>
        <end position="48"/>
    </location>
</feature>
<dbReference type="EMBL" id="CP159290">
    <property type="protein sequence ID" value="XCH29321.1"/>
    <property type="molecule type" value="Genomic_DNA"/>
</dbReference>
<evidence type="ECO:0000256" key="1">
    <source>
        <dbReference type="SAM" id="MobiDB-lite"/>
    </source>
</evidence>